<dbReference type="InterPro" id="IPR019826">
    <property type="entry name" value="Carboxylesterase_B_AS"/>
</dbReference>
<dbReference type="VEuPathDB" id="FungiDB:C8Q69DRAFT_235149"/>
<dbReference type="EMBL" id="RCNU01000004">
    <property type="protein sequence ID" value="RWQ96177.1"/>
    <property type="molecule type" value="Genomic_DNA"/>
</dbReference>
<keyword evidence="2 3" id="KW-0378">Hydrolase</keyword>
<evidence type="ECO:0000256" key="3">
    <source>
        <dbReference type="RuleBase" id="RU361235"/>
    </source>
</evidence>
<accession>A0A443HWG7</accession>
<organism evidence="5 6">
    <name type="scientific">Byssochlamys spectabilis</name>
    <name type="common">Paecilomyces variotii</name>
    <dbReference type="NCBI Taxonomy" id="264951"/>
    <lineage>
        <taxon>Eukaryota</taxon>
        <taxon>Fungi</taxon>
        <taxon>Dikarya</taxon>
        <taxon>Ascomycota</taxon>
        <taxon>Pezizomycotina</taxon>
        <taxon>Eurotiomycetes</taxon>
        <taxon>Eurotiomycetidae</taxon>
        <taxon>Eurotiales</taxon>
        <taxon>Thermoascaceae</taxon>
        <taxon>Paecilomyces</taxon>
    </lineage>
</organism>
<comment type="similarity">
    <text evidence="1 3">Belongs to the type-B carboxylesterase/lipase family.</text>
</comment>
<dbReference type="Proteomes" id="UP000283841">
    <property type="component" value="Unassembled WGS sequence"/>
</dbReference>
<dbReference type="InterPro" id="IPR002018">
    <property type="entry name" value="CarbesteraseB"/>
</dbReference>
<keyword evidence="6" id="KW-1185">Reference proteome</keyword>
<dbReference type="AlphaFoldDB" id="A0A443HWG7"/>
<comment type="caution">
    <text evidence="5">The sequence shown here is derived from an EMBL/GenBank/DDBJ whole genome shotgun (WGS) entry which is preliminary data.</text>
</comment>
<dbReference type="PANTHER" id="PTHR11559">
    <property type="entry name" value="CARBOXYLESTERASE"/>
    <property type="match status" value="1"/>
</dbReference>
<dbReference type="InterPro" id="IPR050309">
    <property type="entry name" value="Type-B_Carboxylest/Lipase"/>
</dbReference>
<reference evidence="5 6" key="1">
    <citation type="journal article" date="2018" name="Front. Microbiol.">
        <title>Genomic and genetic insights into a cosmopolitan fungus, Paecilomyces variotii (Eurotiales).</title>
        <authorList>
            <person name="Urquhart A.S."/>
            <person name="Mondo S.J."/>
            <person name="Makela M.R."/>
            <person name="Hane J.K."/>
            <person name="Wiebenga A."/>
            <person name="He G."/>
            <person name="Mihaltcheva S."/>
            <person name="Pangilinan J."/>
            <person name="Lipzen A."/>
            <person name="Barry K."/>
            <person name="de Vries R.P."/>
            <person name="Grigoriev I.V."/>
            <person name="Idnurm A."/>
        </authorList>
    </citation>
    <scope>NUCLEOTIDE SEQUENCE [LARGE SCALE GENOMIC DNA]</scope>
    <source>
        <strain evidence="5 6">CBS 101075</strain>
    </source>
</reference>
<dbReference type="PROSITE" id="PS00122">
    <property type="entry name" value="CARBOXYLESTERASE_B_1"/>
    <property type="match status" value="1"/>
</dbReference>
<evidence type="ECO:0000256" key="2">
    <source>
        <dbReference type="ARBA" id="ARBA00022801"/>
    </source>
</evidence>
<evidence type="ECO:0000256" key="1">
    <source>
        <dbReference type="ARBA" id="ARBA00005964"/>
    </source>
</evidence>
<dbReference type="GeneID" id="39595714"/>
<dbReference type="RefSeq" id="XP_028485822.1">
    <property type="nucleotide sequence ID" value="XM_028626437.1"/>
</dbReference>
<dbReference type="GO" id="GO:0016787">
    <property type="term" value="F:hydrolase activity"/>
    <property type="evidence" value="ECO:0007669"/>
    <property type="project" value="UniProtKB-KW"/>
</dbReference>
<dbReference type="Gene3D" id="3.40.50.1820">
    <property type="entry name" value="alpha/beta hydrolase"/>
    <property type="match status" value="1"/>
</dbReference>
<dbReference type="SUPFAM" id="SSF53474">
    <property type="entry name" value="alpha/beta-Hydrolases"/>
    <property type="match status" value="1"/>
</dbReference>
<evidence type="ECO:0000259" key="4">
    <source>
        <dbReference type="Pfam" id="PF00135"/>
    </source>
</evidence>
<name>A0A443HWG7_BYSSP</name>
<feature type="domain" description="Carboxylesterase type B" evidence="4">
    <location>
        <begin position="22"/>
        <end position="524"/>
    </location>
</feature>
<dbReference type="InterPro" id="IPR029058">
    <property type="entry name" value="AB_hydrolase_fold"/>
</dbReference>
<evidence type="ECO:0000313" key="5">
    <source>
        <dbReference type="EMBL" id="RWQ96177.1"/>
    </source>
</evidence>
<evidence type="ECO:0000313" key="6">
    <source>
        <dbReference type="Proteomes" id="UP000283841"/>
    </source>
</evidence>
<protein>
    <recommendedName>
        <fullName evidence="3">Carboxylic ester hydrolase</fullName>
        <ecNumber evidence="3">3.1.1.-</ecNumber>
    </recommendedName>
</protein>
<dbReference type="PROSITE" id="PS00941">
    <property type="entry name" value="CARBOXYLESTERASE_B_2"/>
    <property type="match status" value="1"/>
</dbReference>
<dbReference type="STRING" id="264951.A0A443HWG7"/>
<dbReference type="EC" id="3.1.1.-" evidence="3"/>
<dbReference type="Pfam" id="PF00135">
    <property type="entry name" value="COesterase"/>
    <property type="match status" value="1"/>
</dbReference>
<dbReference type="InterPro" id="IPR019819">
    <property type="entry name" value="Carboxylesterase_B_CS"/>
</dbReference>
<gene>
    <name evidence="5" type="ORF">C8Q69DRAFT_235149</name>
</gene>
<sequence length="551" mass="60137">MRLDSLFTTATVVAATNAVTLPTINTTQGSLRGSISNFRSGATVYKGIPYAAPPVGNLRWREPQPPSPWNGTFNATEFGPQCAQPYSSAGIFSSGKTSTSEDCLTLNIWTPTYDDVSDITSKNLPVYVWIFGGRFEGGSGDVKTYDGSGLAVKDIIVVTLNYRLGAFGYLAHPELSAESGHNSSGNYGLLDQQMALRWVQENIKNFGGNSSQVVVGGQSAGSASALDVMYSSLTKGLVHGVIAESGARAPKDPMTGGLATSHRNMSAALAQGEDFVKNSLNVSSIAEARKISYETLINYGQEMDTTFDGTVYQNLSSAFMNPPLWRPVIDGYVLPYTYGESLRLGAHLDVPIMTGNNKDESGAAPDTSTTVADYITDFGIMFQNRSSEFFKLWPAGNSSSIASAQMNSFFRDLSRVSTWIWGNEWAAGGAKSNVYVYYWTHAPAENEGEGAYHGSELWYTFNNIPYADYSNVTWATEDYEIEKKMAQYWVNFISTGNPNGDGSSDLTYFPPSTSDKKQVMWLGNSWGASYLTEGENRLQFIVDWLSGLYEW</sequence>
<proteinExistence type="inferred from homology"/>